<accession>A0A3E3I3D0</accession>
<dbReference type="Proteomes" id="UP000260812">
    <property type="component" value="Unassembled WGS sequence"/>
</dbReference>
<evidence type="ECO:0000313" key="1">
    <source>
        <dbReference type="EMBL" id="RGE59255.1"/>
    </source>
</evidence>
<evidence type="ECO:0000313" key="2">
    <source>
        <dbReference type="EMBL" id="RGE72341.1"/>
    </source>
</evidence>
<gene>
    <name evidence="2" type="ORF">DWY69_08240</name>
    <name evidence="1" type="ORF">DXC51_14905</name>
</gene>
<keyword evidence="3" id="KW-1185">Reference proteome</keyword>
<protein>
    <submittedName>
        <fullName evidence="1">Uncharacterized protein</fullName>
    </submittedName>
</protein>
<dbReference type="Proteomes" id="UP000261166">
    <property type="component" value="Unassembled WGS sequence"/>
</dbReference>
<organism evidence="1 3">
    <name type="scientific">Eisenbergiella massiliensis</name>
    <dbReference type="NCBI Taxonomy" id="1720294"/>
    <lineage>
        <taxon>Bacteria</taxon>
        <taxon>Bacillati</taxon>
        <taxon>Bacillota</taxon>
        <taxon>Clostridia</taxon>
        <taxon>Lachnospirales</taxon>
        <taxon>Lachnospiraceae</taxon>
        <taxon>Eisenbergiella</taxon>
    </lineage>
</organism>
<dbReference type="EMBL" id="QVLV01000009">
    <property type="protein sequence ID" value="RGE59255.1"/>
    <property type="molecule type" value="Genomic_DNA"/>
</dbReference>
<reference evidence="1 4" key="1">
    <citation type="submission" date="2018-08" db="EMBL/GenBank/DDBJ databases">
        <title>A genome reference for cultivated species of the human gut microbiota.</title>
        <authorList>
            <person name="Zou Y."/>
            <person name="Xue W."/>
            <person name="Luo G."/>
        </authorList>
    </citation>
    <scope>NUCLEOTIDE SEQUENCE [LARGE SCALE GENOMIC DNA]</scope>
    <source>
        <strain evidence="2 4">AF26-4BH</strain>
        <strain evidence="1">TF05-5AC</strain>
    </source>
</reference>
<proteinExistence type="predicted"/>
<dbReference type="EMBL" id="QVLU01000006">
    <property type="protein sequence ID" value="RGE72341.1"/>
    <property type="molecule type" value="Genomic_DNA"/>
</dbReference>
<evidence type="ECO:0000313" key="4">
    <source>
        <dbReference type="Proteomes" id="UP000261166"/>
    </source>
</evidence>
<sequence>MALSGIIPQFFHFRVQGLPVRPPKQYVRIRADVSGAYFSFSQVLRKKERSITVQPGDVFAASVSEKEAVM</sequence>
<name>A0A3E3I3D0_9FIRM</name>
<dbReference type="AlphaFoldDB" id="A0A3E3I3D0"/>
<comment type="caution">
    <text evidence="1">The sequence shown here is derived from an EMBL/GenBank/DDBJ whole genome shotgun (WGS) entry which is preliminary data.</text>
</comment>
<evidence type="ECO:0000313" key="3">
    <source>
        <dbReference type="Proteomes" id="UP000260812"/>
    </source>
</evidence>